<dbReference type="AlphaFoldDB" id="A0A1I5YY95"/>
<dbReference type="Gene3D" id="3.90.70.10">
    <property type="entry name" value="Cysteine proteinases"/>
    <property type="match status" value="1"/>
</dbReference>
<organism evidence="2 3">
    <name type="scientific">Butyrivibrio proteoclasticus</name>
    <dbReference type="NCBI Taxonomy" id="43305"/>
    <lineage>
        <taxon>Bacteria</taxon>
        <taxon>Bacillati</taxon>
        <taxon>Bacillota</taxon>
        <taxon>Clostridia</taxon>
        <taxon>Lachnospirales</taxon>
        <taxon>Lachnospiraceae</taxon>
        <taxon>Butyrivibrio</taxon>
    </lineage>
</organism>
<reference evidence="3" key="1">
    <citation type="submission" date="2016-10" db="EMBL/GenBank/DDBJ databases">
        <authorList>
            <person name="Varghese N."/>
            <person name="Submissions S."/>
        </authorList>
    </citation>
    <scope>NUCLEOTIDE SEQUENCE [LARGE SCALE GENOMIC DNA]</scope>
    <source>
        <strain evidence="3">P18</strain>
    </source>
</reference>
<evidence type="ECO:0000313" key="2">
    <source>
        <dbReference type="EMBL" id="SFQ49211.1"/>
    </source>
</evidence>
<keyword evidence="3" id="KW-1185">Reference proteome</keyword>
<sequence length="221" mass="25382">MKKVVQCLAAILIVVVVFLAGAFIRLGIRTNNILEDYSSIYVNTKYNRPVYIEGIDVITQKISCGYACIEMFSKWDGGDITEETLFNEYGKVVTSNGPKFAEEMNKRFPGYTTTIHRYLTNTELIEAAYETLSEGIPVPFEWAAKYGDDWTLHYSLLIGMDIQNDNITVANPYGYIEEISVEEFLERTSFEAYDNMPFYFKMAFAIDLFDKNTIFTVRKNN</sequence>
<dbReference type="EMBL" id="FOXO01000063">
    <property type="protein sequence ID" value="SFQ49211.1"/>
    <property type="molecule type" value="Genomic_DNA"/>
</dbReference>
<dbReference type="Pfam" id="PF13529">
    <property type="entry name" value="Peptidase_C39_2"/>
    <property type="match status" value="1"/>
</dbReference>
<dbReference type="OrthoDB" id="2001961at2"/>
<accession>A0A1I5YY95</accession>
<protein>
    <submittedName>
        <fullName evidence="2">Peptidase_C39 like family protein</fullName>
    </submittedName>
</protein>
<evidence type="ECO:0000313" key="3">
    <source>
        <dbReference type="Proteomes" id="UP000182624"/>
    </source>
</evidence>
<evidence type="ECO:0000259" key="1">
    <source>
        <dbReference type="Pfam" id="PF13529"/>
    </source>
</evidence>
<proteinExistence type="predicted"/>
<dbReference type="InterPro" id="IPR039564">
    <property type="entry name" value="Peptidase_C39-like"/>
</dbReference>
<dbReference type="Proteomes" id="UP000182624">
    <property type="component" value="Unassembled WGS sequence"/>
</dbReference>
<name>A0A1I5YY95_9FIRM</name>
<gene>
    <name evidence="2" type="ORF">SAMN04487928_1635</name>
</gene>
<feature type="domain" description="Peptidase C39-like" evidence="1">
    <location>
        <begin position="63"/>
        <end position="173"/>
    </location>
</feature>
<dbReference type="RefSeq" id="WP_074892215.1">
    <property type="nucleotide sequence ID" value="NZ_FOXO01000063.1"/>
</dbReference>